<dbReference type="STRING" id="1338011.BD94_1109"/>
<feature type="transmembrane region" description="Helical" evidence="1">
    <location>
        <begin position="135"/>
        <end position="153"/>
    </location>
</feature>
<dbReference type="PANTHER" id="PTHR39430">
    <property type="entry name" value="MEMBRANE-ASSOCIATED PROTEASE-RELATED"/>
    <property type="match status" value="1"/>
</dbReference>
<organism evidence="3 4">
    <name type="scientific">Elizabethkingia anophelis NUHP1</name>
    <dbReference type="NCBI Taxonomy" id="1338011"/>
    <lineage>
        <taxon>Bacteria</taxon>
        <taxon>Pseudomonadati</taxon>
        <taxon>Bacteroidota</taxon>
        <taxon>Flavobacteriia</taxon>
        <taxon>Flavobacteriales</taxon>
        <taxon>Weeksellaceae</taxon>
        <taxon>Elizabethkingia</taxon>
    </lineage>
</organism>
<feature type="transmembrane region" description="Helical" evidence="1">
    <location>
        <begin position="165"/>
        <end position="187"/>
    </location>
</feature>
<accession>A0A077EFD9</accession>
<evidence type="ECO:0000313" key="4">
    <source>
        <dbReference type="Proteomes" id="UP000028933"/>
    </source>
</evidence>
<dbReference type="KEGG" id="eao:BD94_1109"/>
<name>A0A077EFD9_9FLAO</name>
<dbReference type="GO" id="GO:0004175">
    <property type="term" value="F:endopeptidase activity"/>
    <property type="evidence" value="ECO:0007669"/>
    <property type="project" value="UniProtKB-ARBA"/>
</dbReference>
<keyword evidence="1" id="KW-0472">Membrane</keyword>
<evidence type="ECO:0000259" key="2">
    <source>
        <dbReference type="Pfam" id="PF02517"/>
    </source>
</evidence>
<dbReference type="EMBL" id="CP007547">
    <property type="protein sequence ID" value="AIL44884.1"/>
    <property type="molecule type" value="Genomic_DNA"/>
</dbReference>
<proteinExistence type="predicted"/>
<protein>
    <recommendedName>
        <fullName evidence="2">CAAX prenyl protease 2/Lysostaphin resistance protein A-like domain-containing protein</fullName>
    </recommendedName>
</protein>
<reference evidence="3" key="2">
    <citation type="journal article" date="2015" name="Genome Biol. Evol.">
        <title>Complete Genome Sequence and Transcriptomic Analysis of the Novel Pathogen Elizabethkingia anophelis in Response to Oxidative Stress.</title>
        <authorList>
            <person name="Li Y."/>
            <person name="Liu Y."/>
            <person name="Chew S.C."/>
            <person name="Tay M."/>
            <person name="Salido M.M."/>
            <person name="Teo J."/>
            <person name="Lauro F.M."/>
            <person name="Givskov M."/>
            <person name="Yang L."/>
        </authorList>
    </citation>
    <scope>NUCLEOTIDE SEQUENCE</scope>
    <source>
        <strain evidence="3">NUHP1</strain>
    </source>
</reference>
<feature type="transmembrane region" description="Helical" evidence="1">
    <location>
        <begin position="199"/>
        <end position="219"/>
    </location>
</feature>
<feature type="transmembrane region" description="Helical" evidence="1">
    <location>
        <begin position="110"/>
        <end position="129"/>
    </location>
</feature>
<dbReference type="PANTHER" id="PTHR39430:SF1">
    <property type="entry name" value="PROTEASE"/>
    <property type="match status" value="1"/>
</dbReference>
<feature type="transmembrane region" description="Helical" evidence="1">
    <location>
        <begin position="35"/>
        <end position="55"/>
    </location>
</feature>
<feature type="domain" description="CAAX prenyl protease 2/Lysostaphin resistance protein A-like" evidence="2">
    <location>
        <begin position="81"/>
        <end position="172"/>
    </location>
</feature>
<gene>
    <name evidence="3" type="ORF">BD94_1109</name>
</gene>
<keyword evidence="1" id="KW-1133">Transmembrane helix</keyword>
<dbReference type="RefSeq" id="WP_024565219.1">
    <property type="nucleotide sequence ID" value="NZ_CP007547.1"/>
</dbReference>
<reference evidence="3" key="1">
    <citation type="journal article" date="2013" name="Lancet">
        <title>First case of E anophelis outbreak in an intensive-care unit.</title>
        <authorList>
            <person name="Teo J."/>
            <person name="Tan S.Y."/>
            <person name="Tay M."/>
            <person name="Ding Y."/>
            <person name="Kjelleberg S."/>
            <person name="Givskov M."/>
            <person name="Lin R.T."/>
            <person name="Yang L."/>
        </authorList>
    </citation>
    <scope>NUCLEOTIDE SEQUENCE [LARGE SCALE GENOMIC DNA]</scope>
    <source>
        <strain evidence="3">NUHP1</strain>
    </source>
</reference>
<evidence type="ECO:0000313" key="3">
    <source>
        <dbReference type="EMBL" id="AIL44884.1"/>
    </source>
</evidence>
<dbReference type="Pfam" id="PF02517">
    <property type="entry name" value="Rce1-like"/>
    <property type="match status" value="1"/>
</dbReference>
<dbReference type="HOGENOM" id="CLU_101270_0_0_10"/>
<evidence type="ECO:0000256" key="1">
    <source>
        <dbReference type="SAM" id="Phobius"/>
    </source>
</evidence>
<dbReference type="GO" id="GO:0080120">
    <property type="term" value="P:CAAX-box protein maturation"/>
    <property type="evidence" value="ECO:0007669"/>
    <property type="project" value="UniProtKB-ARBA"/>
</dbReference>
<dbReference type="eggNOG" id="COG1266">
    <property type="taxonomic scope" value="Bacteria"/>
</dbReference>
<dbReference type="InterPro" id="IPR003675">
    <property type="entry name" value="Rce1/LyrA-like_dom"/>
</dbReference>
<keyword evidence="1" id="KW-0812">Transmembrane</keyword>
<dbReference type="Proteomes" id="UP000028933">
    <property type="component" value="Chromosome"/>
</dbReference>
<sequence>MIGIIAELAISWLLLWLFAKTNLEALGLLPSKNRLINAGIGLLLSGTCCILYHVLKTYPADNSWILNKQISFTTILKSTWWTFKSVLFEELMFRGAILYLLTRKLNVKTACLLSAASFGIYHLFSYNAFGNPVQMVIVFLMTAILGLALAYSFTKTQSLYLPVSLHFGWNFFNIVVFSSGPLGLQLFIKANTNKLQDGLSLIILVFQAIALPLLIWWYLSYISKKPKQV</sequence>
<dbReference type="AlphaFoldDB" id="A0A077EFD9"/>